<feature type="transmembrane region" description="Helical" evidence="1">
    <location>
        <begin position="53"/>
        <end position="72"/>
    </location>
</feature>
<dbReference type="AlphaFoldDB" id="A0A2M3ZUB8"/>
<evidence type="ECO:0000313" key="2">
    <source>
        <dbReference type="EMBL" id="MBW32109.1"/>
    </source>
</evidence>
<evidence type="ECO:0000256" key="1">
    <source>
        <dbReference type="SAM" id="Phobius"/>
    </source>
</evidence>
<dbReference type="EMBL" id="GGFM01011358">
    <property type="protein sequence ID" value="MBW32109.1"/>
    <property type="molecule type" value="Transcribed_RNA"/>
</dbReference>
<organism evidence="2">
    <name type="scientific">Anopheles braziliensis</name>
    <dbReference type="NCBI Taxonomy" id="58242"/>
    <lineage>
        <taxon>Eukaryota</taxon>
        <taxon>Metazoa</taxon>
        <taxon>Ecdysozoa</taxon>
        <taxon>Arthropoda</taxon>
        <taxon>Hexapoda</taxon>
        <taxon>Insecta</taxon>
        <taxon>Pterygota</taxon>
        <taxon>Neoptera</taxon>
        <taxon>Endopterygota</taxon>
        <taxon>Diptera</taxon>
        <taxon>Nematocera</taxon>
        <taxon>Culicoidea</taxon>
        <taxon>Culicidae</taxon>
        <taxon>Anophelinae</taxon>
        <taxon>Anopheles</taxon>
    </lineage>
</organism>
<keyword evidence="1" id="KW-0812">Transmembrane</keyword>
<protein>
    <submittedName>
        <fullName evidence="2">Putative secreted peptide</fullName>
    </submittedName>
</protein>
<keyword evidence="1" id="KW-1133">Transmembrane helix</keyword>
<sequence>MRFTFPRFALSVLFSFVALPPGSLHISAIYHLVPSLAITLPSSPVHRCVAMDSGLVRGFIFFLLYCSFLFAASRDPLCVYLH</sequence>
<reference evidence="2" key="1">
    <citation type="submission" date="2018-01" db="EMBL/GenBank/DDBJ databases">
        <title>An insight into the sialome of Amazonian anophelines.</title>
        <authorList>
            <person name="Ribeiro J.M."/>
            <person name="Scarpassa V."/>
            <person name="Calvo E."/>
        </authorList>
    </citation>
    <scope>NUCLEOTIDE SEQUENCE</scope>
    <source>
        <tissue evidence="2">Salivary glands</tissue>
    </source>
</reference>
<proteinExistence type="predicted"/>
<name>A0A2M3ZUB8_9DIPT</name>
<accession>A0A2M3ZUB8</accession>
<keyword evidence="1" id="KW-0472">Membrane</keyword>